<evidence type="ECO:0000313" key="2">
    <source>
        <dbReference type="EMBL" id="ANP47390.1"/>
    </source>
</evidence>
<evidence type="ECO:0000313" key="3">
    <source>
        <dbReference type="Proteomes" id="UP000092498"/>
    </source>
</evidence>
<sequence length="142" mass="15224">MRAFLIAAAAMATCITSASAQSRDAFEGTWAFQTSSYGTEQVGAIMSGAAVISRARGGRYTIRLISNERLVNRETGESAFLTARQACTGENSDGQFTISCQMAEPLEGYEADNFVLQQGETDQLVGVLSSNTSSQVTFSRLR</sequence>
<dbReference type="OrthoDB" id="7619000at2"/>
<keyword evidence="3" id="KW-1185">Reference proteome</keyword>
<name>A0A1B1ALI3_9PROT</name>
<organism evidence="2 3">
    <name type="scientific">Candidatus Viadribacter manganicus</name>
    <dbReference type="NCBI Taxonomy" id="1759059"/>
    <lineage>
        <taxon>Bacteria</taxon>
        <taxon>Pseudomonadati</taxon>
        <taxon>Pseudomonadota</taxon>
        <taxon>Alphaproteobacteria</taxon>
        <taxon>Hyphomonadales</taxon>
        <taxon>Hyphomonadaceae</taxon>
        <taxon>Candidatus Viadribacter</taxon>
    </lineage>
</organism>
<dbReference type="InParanoid" id="A0A1B1ALI3"/>
<reference evidence="2 3" key="1">
    <citation type="submission" date="2015-11" db="EMBL/GenBank/DDBJ databases">
        <title>Whole-Genome Sequence of Candidatus Oderbacter manganicum from the National Park Lower Oder Valley, Germany.</title>
        <authorList>
            <person name="Braun B."/>
            <person name="Liere K."/>
            <person name="Szewzyk U."/>
        </authorList>
    </citation>
    <scope>NUCLEOTIDE SEQUENCE [LARGE SCALE GENOMIC DNA]</scope>
    <source>
        <strain evidence="2 3">OTSz_A_272</strain>
    </source>
</reference>
<feature type="signal peptide" evidence="1">
    <location>
        <begin position="1"/>
        <end position="20"/>
    </location>
</feature>
<evidence type="ECO:0000256" key="1">
    <source>
        <dbReference type="SAM" id="SignalP"/>
    </source>
</evidence>
<evidence type="ECO:0008006" key="4">
    <source>
        <dbReference type="Google" id="ProtNLM"/>
    </source>
</evidence>
<dbReference type="KEGG" id="cbot:ATE48_16455"/>
<dbReference type="RefSeq" id="WP_066773426.1">
    <property type="nucleotide sequence ID" value="NZ_CP013244.1"/>
</dbReference>
<dbReference type="EMBL" id="CP013244">
    <property type="protein sequence ID" value="ANP47390.1"/>
    <property type="molecule type" value="Genomic_DNA"/>
</dbReference>
<gene>
    <name evidence="2" type="ORF">ATE48_16455</name>
</gene>
<protein>
    <recommendedName>
        <fullName evidence="4">DUF306 domain-containing protein</fullName>
    </recommendedName>
</protein>
<feature type="chain" id="PRO_5008519007" description="DUF306 domain-containing protein" evidence="1">
    <location>
        <begin position="21"/>
        <end position="142"/>
    </location>
</feature>
<accession>A0A1B1ALI3</accession>
<dbReference type="STRING" id="1759059.ATE48_16455"/>
<dbReference type="AlphaFoldDB" id="A0A1B1ALI3"/>
<proteinExistence type="predicted"/>
<keyword evidence="1" id="KW-0732">Signal</keyword>
<dbReference type="Proteomes" id="UP000092498">
    <property type="component" value="Chromosome"/>
</dbReference>